<dbReference type="OrthoDB" id="5860513at2759"/>
<dbReference type="GO" id="GO:0000922">
    <property type="term" value="C:spindle pole"/>
    <property type="evidence" value="ECO:0007669"/>
    <property type="project" value="InterPro"/>
</dbReference>
<proteinExistence type="inferred from homology"/>
<dbReference type="GO" id="GO:0043015">
    <property type="term" value="F:gamma-tubulin binding"/>
    <property type="evidence" value="ECO:0007669"/>
    <property type="project" value="InterPro"/>
</dbReference>
<dbReference type="EMBL" id="OV121136">
    <property type="protein sequence ID" value="CAH0557143.1"/>
    <property type="molecule type" value="Genomic_DNA"/>
</dbReference>
<evidence type="ECO:0000313" key="8">
    <source>
        <dbReference type="EMBL" id="CAH0557143.1"/>
    </source>
</evidence>
<dbReference type="Gene3D" id="1.20.120.1900">
    <property type="entry name" value="Gamma-tubulin complex, C-terminal domain"/>
    <property type="match status" value="1"/>
</dbReference>
<dbReference type="PANTHER" id="PTHR19302:SF14">
    <property type="entry name" value="GAMMA-TUBULIN COMPLEX COMPONENT 3"/>
    <property type="match status" value="1"/>
</dbReference>
<dbReference type="GO" id="GO:0000278">
    <property type="term" value="P:mitotic cell cycle"/>
    <property type="evidence" value="ECO:0007669"/>
    <property type="project" value="TreeGrafter"/>
</dbReference>
<accession>A0A9P0B7S5</accession>
<comment type="subcellular location">
    <subcellularLocation>
        <location evidence="1">Cytoplasm</location>
        <location evidence="1">Cytoskeleton</location>
    </subcellularLocation>
</comment>
<organism evidence="8 9">
    <name type="scientific">Brassicogethes aeneus</name>
    <name type="common">Rape pollen beetle</name>
    <name type="synonym">Meligethes aeneus</name>
    <dbReference type="NCBI Taxonomy" id="1431903"/>
    <lineage>
        <taxon>Eukaryota</taxon>
        <taxon>Metazoa</taxon>
        <taxon>Ecdysozoa</taxon>
        <taxon>Arthropoda</taxon>
        <taxon>Hexapoda</taxon>
        <taxon>Insecta</taxon>
        <taxon>Pterygota</taxon>
        <taxon>Neoptera</taxon>
        <taxon>Endopterygota</taxon>
        <taxon>Coleoptera</taxon>
        <taxon>Polyphaga</taxon>
        <taxon>Cucujiformia</taxon>
        <taxon>Nitidulidae</taxon>
        <taxon>Meligethinae</taxon>
        <taxon>Brassicogethes</taxon>
    </lineage>
</organism>
<evidence type="ECO:0000256" key="4">
    <source>
        <dbReference type="ARBA" id="ARBA00022701"/>
    </source>
</evidence>
<comment type="similarity">
    <text evidence="2">Belongs to the TUBGCP family.</text>
</comment>
<name>A0A9P0B7S5_BRAAE</name>
<evidence type="ECO:0000259" key="7">
    <source>
        <dbReference type="Pfam" id="PF17681"/>
    </source>
</evidence>
<dbReference type="GO" id="GO:0005874">
    <property type="term" value="C:microtubule"/>
    <property type="evidence" value="ECO:0007669"/>
    <property type="project" value="UniProtKB-KW"/>
</dbReference>
<dbReference type="InterPro" id="IPR007259">
    <property type="entry name" value="GCP"/>
</dbReference>
<dbReference type="Pfam" id="PF04130">
    <property type="entry name" value="GCP_C_terminal"/>
    <property type="match status" value="1"/>
</dbReference>
<keyword evidence="9" id="KW-1185">Reference proteome</keyword>
<keyword evidence="3" id="KW-0963">Cytoplasm</keyword>
<dbReference type="InterPro" id="IPR040457">
    <property type="entry name" value="GCP_C"/>
</dbReference>
<dbReference type="GO" id="GO:0051225">
    <property type="term" value="P:spindle assembly"/>
    <property type="evidence" value="ECO:0007669"/>
    <property type="project" value="TreeGrafter"/>
</dbReference>
<evidence type="ECO:0000256" key="1">
    <source>
        <dbReference type="ARBA" id="ARBA00004245"/>
    </source>
</evidence>
<keyword evidence="4" id="KW-0493">Microtubule</keyword>
<dbReference type="GO" id="GO:0051321">
    <property type="term" value="P:meiotic cell cycle"/>
    <property type="evidence" value="ECO:0007669"/>
    <property type="project" value="TreeGrafter"/>
</dbReference>
<dbReference type="Proteomes" id="UP001154078">
    <property type="component" value="Chromosome 5"/>
</dbReference>
<protein>
    <recommendedName>
        <fullName evidence="10">Gamma-tubulin complex component</fullName>
    </recommendedName>
</protein>
<dbReference type="GO" id="GO:0007020">
    <property type="term" value="P:microtubule nucleation"/>
    <property type="evidence" value="ECO:0007669"/>
    <property type="project" value="InterPro"/>
</dbReference>
<feature type="domain" description="Gamma tubulin complex component protein N-terminal" evidence="7">
    <location>
        <begin position="199"/>
        <end position="489"/>
    </location>
</feature>
<dbReference type="Pfam" id="PF17681">
    <property type="entry name" value="GCP_N_terminal"/>
    <property type="match status" value="1"/>
</dbReference>
<dbReference type="GO" id="GO:0031122">
    <property type="term" value="P:cytoplasmic microtubule organization"/>
    <property type="evidence" value="ECO:0007669"/>
    <property type="project" value="TreeGrafter"/>
</dbReference>
<keyword evidence="5" id="KW-0206">Cytoskeleton</keyword>
<dbReference type="InterPro" id="IPR042241">
    <property type="entry name" value="GCP_C_sf"/>
</dbReference>
<evidence type="ECO:0000313" key="9">
    <source>
        <dbReference type="Proteomes" id="UP001154078"/>
    </source>
</evidence>
<dbReference type="PANTHER" id="PTHR19302">
    <property type="entry name" value="GAMMA TUBULIN COMPLEX PROTEIN"/>
    <property type="match status" value="1"/>
</dbReference>
<evidence type="ECO:0000259" key="6">
    <source>
        <dbReference type="Pfam" id="PF04130"/>
    </source>
</evidence>
<evidence type="ECO:0000256" key="3">
    <source>
        <dbReference type="ARBA" id="ARBA00022490"/>
    </source>
</evidence>
<evidence type="ECO:0000256" key="2">
    <source>
        <dbReference type="ARBA" id="ARBA00010337"/>
    </source>
</evidence>
<sequence>MTSTSETLSISESVLALCNHLGKNDDSTVSSLYKLAFTFLSTSQSSTVTSDEAFLISQIKELLSEQNPEYLEKFDLLYNNICKSNILKQRPATLRFLLNLAKSQNDCPKFTLLQGLEKVNSQTNVSSKRSNFLSTVRSQESLKDILDVRDIKKYSSVQSSTTRFMSSQATTVSSQEVWSREYLSGKPLSLSPVTESELLQDVIYSLQGIESKYLRKEVGGLGFAVDFKVGKNLTPIQKGLVDRLLGTSFFHGQLKQYCDENDKQSGIICQSLVSTLREELSAYYKTIALLQANMKSSDMSLRRAIFILYDHHAKFEWLAYIAEQCSDKKGGALISAIHGFLQHGSRCAQEVSEKVLTAVCKPLYIMLSRWLLDGEINDPCNEFFIEIKSISSAEELWDNKYFVRKPMVPSFITMNQANKILATGKSINFLRQICKDGGQLPGRESLQRLFKNTSAEALFATGQNIEFHTTLENVYRETSLRVLDLLKNKFRLYEHLQSLRRYLLLGQGDFIRHLLELLVPELCKNANEIYGHTLSAILESAIRVTNAQFEDEDTLKRLTVSFGGCSHGDKGWDVFSLCYIIDGPVGSIFQTTMSTYKSLFGALWKAKRMEFVLANMRKQQITIAKLFKKVKELKPVMHKIHVLTSEMIHFLHQTQYYFLFEVLECSWAEMLNQVNKAESLDDIINAHRTFLGSVKKGVLLDPEYREIFNALNSIYTLVLEFETYQSSLYAAAEEEHAAICDYEMLAENPEDFGVNNEYEITANARKAAFQTFVKSTKYNVNVVSDRYTNCVHRYLRLLSSSSNMNLQLLSVRLSFNDFYKVT</sequence>
<gene>
    <name evidence="8" type="ORF">MELIAE_LOCUS7928</name>
</gene>
<dbReference type="InterPro" id="IPR041470">
    <property type="entry name" value="GCP_N"/>
</dbReference>
<dbReference type="AlphaFoldDB" id="A0A9P0B7S5"/>
<dbReference type="GO" id="GO:0051011">
    <property type="term" value="F:microtubule minus-end binding"/>
    <property type="evidence" value="ECO:0007669"/>
    <property type="project" value="TreeGrafter"/>
</dbReference>
<reference evidence="8" key="1">
    <citation type="submission" date="2021-12" db="EMBL/GenBank/DDBJ databases">
        <authorList>
            <person name="King R."/>
        </authorList>
    </citation>
    <scope>NUCLEOTIDE SEQUENCE</scope>
</reference>
<evidence type="ECO:0000256" key="5">
    <source>
        <dbReference type="ARBA" id="ARBA00023212"/>
    </source>
</evidence>
<dbReference type="GO" id="GO:0000930">
    <property type="term" value="C:gamma-tubulin complex"/>
    <property type="evidence" value="ECO:0007669"/>
    <property type="project" value="TreeGrafter"/>
</dbReference>
<feature type="domain" description="Gamma tubulin complex component C-terminal" evidence="6">
    <location>
        <begin position="492"/>
        <end position="819"/>
    </location>
</feature>
<evidence type="ECO:0008006" key="10">
    <source>
        <dbReference type="Google" id="ProtNLM"/>
    </source>
</evidence>